<organism evidence="2 3">
    <name type="scientific">Marinobacter persicus</name>
    <dbReference type="NCBI Taxonomy" id="930118"/>
    <lineage>
        <taxon>Bacteria</taxon>
        <taxon>Pseudomonadati</taxon>
        <taxon>Pseudomonadota</taxon>
        <taxon>Gammaproteobacteria</taxon>
        <taxon>Pseudomonadales</taxon>
        <taxon>Marinobacteraceae</taxon>
        <taxon>Marinobacter</taxon>
    </lineage>
</organism>
<sequence length="253" mass="27939">MRWVCSVKRPWLPVVLAVLATAGPVRAEPVFRLHIETDARSTTVAANRLQSWLERAGCQVELNFNEDAGSDLAFRLDSEGERPVLAAVNRDGRYPVPVWVTRKTAGVRSIAELAGRDVSLVDSEDALGRDLPLQALSRHGVHPTPGQRYEAGDFSSALGLLLHNNTHAAASELGLVRPMLESQGLAITWQGEPVPGAGWYRPATANNNPLAKHCTDALLSLRRDHDRQIFRIFPEWVYRFAAPESIAEKETRP</sequence>
<keyword evidence="1" id="KW-0732">Signal</keyword>
<dbReference type="EMBL" id="FOSC01000008">
    <property type="protein sequence ID" value="SFJ98296.1"/>
    <property type="molecule type" value="Genomic_DNA"/>
</dbReference>
<accession>A0A1I3VVK6</accession>
<feature type="chain" id="PRO_5011464509" evidence="1">
    <location>
        <begin position="28"/>
        <end position="253"/>
    </location>
</feature>
<evidence type="ECO:0000256" key="1">
    <source>
        <dbReference type="SAM" id="SignalP"/>
    </source>
</evidence>
<dbReference type="Pfam" id="PF12974">
    <property type="entry name" value="Phosphonate-bd"/>
    <property type="match status" value="1"/>
</dbReference>
<protein>
    <submittedName>
        <fullName evidence="2">ABC transporter, phosphonate, substrate-binding protein</fullName>
    </submittedName>
</protein>
<name>A0A1I3VVK6_9GAMM</name>
<evidence type="ECO:0000313" key="3">
    <source>
        <dbReference type="Proteomes" id="UP000199445"/>
    </source>
</evidence>
<feature type="signal peptide" evidence="1">
    <location>
        <begin position="1"/>
        <end position="27"/>
    </location>
</feature>
<dbReference type="AlphaFoldDB" id="A0A1I3VVK6"/>
<gene>
    <name evidence="2" type="ORF">SAMN05216429_108149</name>
</gene>
<keyword evidence="3" id="KW-1185">Reference proteome</keyword>
<dbReference type="SUPFAM" id="SSF53850">
    <property type="entry name" value="Periplasmic binding protein-like II"/>
    <property type="match status" value="1"/>
</dbReference>
<evidence type="ECO:0000313" key="2">
    <source>
        <dbReference type="EMBL" id="SFJ98296.1"/>
    </source>
</evidence>
<proteinExistence type="predicted"/>
<dbReference type="Proteomes" id="UP000199445">
    <property type="component" value="Unassembled WGS sequence"/>
</dbReference>
<dbReference type="OrthoDB" id="6367607at2"/>
<reference evidence="2 3" key="1">
    <citation type="submission" date="2016-10" db="EMBL/GenBank/DDBJ databases">
        <authorList>
            <person name="de Groot N.N."/>
        </authorList>
    </citation>
    <scope>NUCLEOTIDE SEQUENCE [LARGE SCALE GENOMIC DNA]</scope>
    <source>
        <strain evidence="2 3">IBRC-M 10445</strain>
    </source>
</reference>